<sequence>MSHTSSAFEYSAALMKLRRLASHITQRSRKVINSVTISIHRGGRVASLRCEESAVDANNKIVDNDWAARVP</sequence>
<protein>
    <submittedName>
        <fullName evidence="1">Uncharacterized protein</fullName>
    </submittedName>
</protein>
<dbReference type="AlphaFoldDB" id="A0AAN7UYQ6"/>
<evidence type="ECO:0000313" key="1">
    <source>
        <dbReference type="EMBL" id="KAK5630244.1"/>
    </source>
</evidence>
<reference evidence="1 2" key="1">
    <citation type="submission" date="2023-10" db="EMBL/GenBank/DDBJ databases">
        <title>Draft genome sequence of Xylaria bambusicola isolate GMP-LS, the root and basal stem rot pathogen of sugarcane in Indonesia.</title>
        <authorList>
            <person name="Selvaraj P."/>
            <person name="Muralishankar V."/>
            <person name="Muruganantham S."/>
            <person name="Sp S."/>
            <person name="Haryani S."/>
            <person name="Lau K.J.X."/>
            <person name="Naqvi N.I."/>
        </authorList>
    </citation>
    <scope>NUCLEOTIDE SEQUENCE [LARGE SCALE GENOMIC DNA]</scope>
    <source>
        <strain evidence="1">GMP-LS</strain>
    </source>
</reference>
<dbReference type="Proteomes" id="UP001305414">
    <property type="component" value="Unassembled WGS sequence"/>
</dbReference>
<evidence type="ECO:0000313" key="2">
    <source>
        <dbReference type="Proteomes" id="UP001305414"/>
    </source>
</evidence>
<gene>
    <name evidence="1" type="ORF">RRF57_005958</name>
</gene>
<name>A0AAN7UYQ6_9PEZI</name>
<organism evidence="1 2">
    <name type="scientific">Xylaria bambusicola</name>
    <dbReference type="NCBI Taxonomy" id="326684"/>
    <lineage>
        <taxon>Eukaryota</taxon>
        <taxon>Fungi</taxon>
        <taxon>Dikarya</taxon>
        <taxon>Ascomycota</taxon>
        <taxon>Pezizomycotina</taxon>
        <taxon>Sordariomycetes</taxon>
        <taxon>Xylariomycetidae</taxon>
        <taxon>Xylariales</taxon>
        <taxon>Xylariaceae</taxon>
        <taxon>Xylaria</taxon>
    </lineage>
</organism>
<comment type="caution">
    <text evidence="1">The sequence shown here is derived from an EMBL/GenBank/DDBJ whole genome shotgun (WGS) entry which is preliminary data.</text>
</comment>
<dbReference type="EMBL" id="JAWHQM010000015">
    <property type="protein sequence ID" value="KAK5630244.1"/>
    <property type="molecule type" value="Genomic_DNA"/>
</dbReference>
<keyword evidence="2" id="KW-1185">Reference proteome</keyword>
<proteinExistence type="predicted"/>
<accession>A0AAN7UYQ6</accession>